<sequence>MRLPPLIENHSSLQLLFALCLITTLSSTSALPYPTPSPSIQHQHRRASPPTQYDLLGPSTIFNEAWVDYFSLDGTFLSEEIAVSGACTTIPNTWGILLVTPKSYLDSTVVLYNDASCSTVNREPRGQTGLVVIADYFKHRPQSLRWTTSLPVTSSPPTTSAAPTQSKTTSLGVPISRISVGLPPPPLQPSASSSADSPITGVPHLTGNGPVPTPLHTTFPTALIPPKPLDPSSSSGNDPCAHEGDACQKARHVTQFLIVGIVVAVLAVGLMVSGSYYIYRKFYTPEEPPMSSSSYASKSKAPPLPALAVVSKRRRSLDEDFDDDDDDDKGQKETFHPNEHGLRFDHRCDNIGEGMPSTSSYQYDHSDISLVE</sequence>
<feature type="transmembrane region" description="Helical" evidence="2">
    <location>
        <begin position="256"/>
        <end position="279"/>
    </location>
</feature>
<feature type="region of interest" description="Disordered" evidence="1">
    <location>
        <begin position="182"/>
        <end position="244"/>
    </location>
</feature>
<feature type="region of interest" description="Disordered" evidence="1">
    <location>
        <begin position="148"/>
        <end position="169"/>
    </location>
</feature>
<organism evidence="4 5">
    <name type="scientific">Podila minutissima</name>
    <dbReference type="NCBI Taxonomy" id="64525"/>
    <lineage>
        <taxon>Eukaryota</taxon>
        <taxon>Fungi</taxon>
        <taxon>Fungi incertae sedis</taxon>
        <taxon>Mucoromycota</taxon>
        <taxon>Mortierellomycotina</taxon>
        <taxon>Mortierellomycetes</taxon>
        <taxon>Mortierellales</taxon>
        <taxon>Mortierellaceae</taxon>
        <taxon>Podila</taxon>
    </lineage>
</organism>
<feature type="signal peptide" evidence="3">
    <location>
        <begin position="1"/>
        <end position="30"/>
    </location>
</feature>
<dbReference type="AlphaFoldDB" id="A0A9P5VR84"/>
<dbReference type="EMBL" id="JAAAUY010000014">
    <property type="protein sequence ID" value="KAF9337895.1"/>
    <property type="molecule type" value="Genomic_DNA"/>
</dbReference>
<feature type="compositionally biased region" description="Low complexity" evidence="1">
    <location>
        <begin position="189"/>
        <end position="198"/>
    </location>
</feature>
<keyword evidence="3" id="KW-0732">Signal</keyword>
<protein>
    <submittedName>
        <fullName evidence="4">Uncharacterized protein</fullName>
    </submittedName>
</protein>
<keyword evidence="5" id="KW-1185">Reference proteome</keyword>
<reference evidence="4" key="1">
    <citation type="journal article" date="2020" name="Fungal Divers.">
        <title>Resolving the Mortierellaceae phylogeny through synthesis of multi-gene phylogenetics and phylogenomics.</title>
        <authorList>
            <person name="Vandepol N."/>
            <person name="Liber J."/>
            <person name="Desiro A."/>
            <person name="Na H."/>
            <person name="Kennedy M."/>
            <person name="Barry K."/>
            <person name="Grigoriev I.V."/>
            <person name="Miller A.N."/>
            <person name="O'Donnell K."/>
            <person name="Stajich J.E."/>
            <person name="Bonito G."/>
        </authorList>
    </citation>
    <scope>NUCLEOTIDE SEQUENCE</scope>
    <source>
        <strain evidence="4">NVP1</strain>
    </source>
</reference>
<keyword evidence="2" id="KW-0472">Membrane</keyword>
<evidence type="ECO:0000256" key="1">
    <source>
        <dbReference type="SAM" id="MobiDB-lite"/>
    </source>
</evidence>
<feature type="compositionally biased region" description="Acidic residues" evidence="1">
    <location>
        <begin position="319"/>
        <end position="328"/>
    </location>
</feature>
<evidence type="ECO:0000256" key="2">
    <source>
        <dbReference type="SAM" id="Phobius"/>
    </source>
</evidence>
<comment type="caution">
    <text evidence="4">The sequence shown here is derived from an EMBL/GenBank/DDBJ whole genome shotgun (WGS) entry which is preliminary data.</text>
</comment>
<feature type="compositionally biased region" description="Basic and acidic residues" evidence="1">
    <location>
        <begin position="329"/>
        <end position="350"/>
    </location>
</feature>
<name>A0A9P5VR84_9FUNG</name>
<keyword evidence="2" id="KW-0812">Transmembrane</keyword>
<feature type="region of interest" description="Disordered" evidence="1">
    <location>
        <begin position="307"/>
        <end position="372"/>
    </location>
</feature>
<proteinExistence type="predicted"/>
<accession>A0A9P5VR84</accession>
<evidence type="ECO:0000313" key="4">
    <source>
        <dbReference type="EMBL" id="KAF9337895.1"/>
    </source>
</evidence>
<dbReference type="Proteomes" id="UP000696485">
    <property type="component" value="Unassembled WGS sequence"/>
</dbReference>
<gene>
    <name evidence="4" type="ORF">BG006_001882</name>
</gene>
<evidence type="ECO:0000256" key="3">
    <source>
        <dbReference type="SAM" id="SignalP"/>
    </source>
</evidence>
<evidence type="ECO:0000313" key="5">
    <source>
        <dbReference type="Proteomes" id="UP000696485"/>
    </source>
</evidence>
<feature type="chain" id="PRO_5040398380" evidence="3">
    <location>
        <begin position="31"/>
        <end position="372"/>
    </location>
</feature>
<keyword evidence="2" id="KW-1133">Transmembrane helix</keyword>